<protein>
    <submittedName>
        <fullName evidence="1">Uncharacterized protein</fullName>
    </submittedName>
</protein>
<evidence type="ECO:0000313" key="2">
    <source>
        <dbReference type="Proteomes" id="UP001227268"/>
    </source>
</evidence>
<evidence type="ECO:0000313" key="1">
    <source>
        <dbReference type="EMBL" id="KAJ9106340.1"/>
    </source>
</evidence>
<name>A0ACC2W4V3_9TREE</name>
<accession>A0ACC2W4V3</accession>
<keyword evidence="2" id="KW-1185">Reference proteome</keyword>
<gene>
    <name evidence="1" type="ORF">QFC21_001486</name>
</gene>
<reference evidence="1" key="1">
    <citation type="submission" date="2023-04" db="EMBL/GenBank/DDBJ databases">
        <title>Draft Genome sequencing of Naganishia species isolated from polar environments using Oxford Nanopore Technology.</title>
        <authorList>
            <person name="Leo P."/>
            <person name="Venkateswaran K."/>
        </authorList>
    </citation>
    <scope>NUCLEOTIDE SEQUENCE</scope>
    <source>
        <strain evidence="1">MNA-CCFEE 5423</strain>
    </source>
</reference>
<dbReference type="EMBL" id="JASBWT010000003">
    <property type="protein sequence ID" value="KAJ9106340.1"/>
    <property type="molecule type" value="Genomic_DNA"/>
</dbReference>
<organism evidence="1 2">
    <name type="scientific">Naganishia friedmannii</name>
    <dbReference type="NCBI Taxonomy" id="89922"/>
    <lineage>
        <taxon>Eukaryota</taxon>
        <taxon>Fungi</taxon>
        <taxon>Dikarya</taxon>
        <taxon>Basidiomycota</taxon>
        <taxon>Agaricomycotina</taxon>
        <taxon>Tremellomycetes</taxon>
        <taxon>Filobasidiales</taxon>
        <taxon>Filobasidiaceae</taxon>
        <taxon>Naganishia</taxon>
    </lineage>
</organism>
<proteinExistence type="predicted"/>
<comment type="caution">
    <text evidence="1">The sequence shown here is derived from an EMBL/GenBank/DDBJ whole genome shotgun (WGS) entry which is preliminary data.</text>
</comment>
<dbReference type="Proteomes" id="UP001227268">
    <property type="component" value="Unassembled WGS sequence"/>
</dbReference>
<sequence>MSLKLTSIADYLPRVLDVQEEEGCYGGFSSATDASHNLGKRRRAEETVQRSDAAKRRVIWNALEAVEDRADIDPAYQDAEGEPDSQVPNKPPQSPSSRPTGIRQADGTIIPYSTPRASTAPKKAAVPEKDVRSSQLEPTYVSRDRENTAGTTQATHATQELDWPMENERREVELSGKPNHHNIEAILPATSGVFPDADMAPQDTIDDMMDGQSDRAGVGGKTVAAEDSIGSFSGSQNNKSNGVEGGKAAQSEGSQDASSRNTERETDQKSNKSKKTKAKYQTCPCAAKKEDEVMVQCEDCVTWYHIPCAGYLEEQDLPDKFYCILCRMKAAGHFSKAKMDEAQSYLPSLTLERRALKKIYKKTKFDSKHMTRMMDDIEKATTYIYHAQFEAQDMKRYAEYFEPGGEIELKAIGITADMLNKDYTAKAQKSKKVASSPEKDVQGKENVAPQTRETRNAAPKTVPLAPAPVVEKTKPTGKGAEADTAKKAIVPRTEVHVATRTDAPRPTIPLPKSKPRQKPGNQPTTGQAKGAGIKGLFRTAASVVVQPPAEDEIGECPGATENLKASKQSGAGSRGNKASAPEEDVDMGV</sequence>